<reference evidence="2 3" key="1">
    <citation type="submission" date="2023-07" db="EMBL/GenBank/DDBJ databases">
        <title>Comparative genomics of wheat-associated soil bacteria to identify genetic determinants of phenazine resistance.</title>
        <authorList>
            <person name="Mouncey N."/>
        </authorList>
    </citation>
    <scope>NUCLEOTIDE SEQUENCE [LARGE SCALE GENOMIC DNA]</scope>
    <source>
        <strain evidence="2 3">W4I19-2</strain>
    </source>
</reference>
<feature type="compositionally biased region" description="Basic and acidic residues" evidence="1">
    <location>
        <begin position="344"/>
        <end position="361"/>
    </location>
</feature>
<feature type="region of interest" description="Disordered" evidence="1">
    <location>
        <begin position="1"/>
        <end position="485"/>
    </location>
</feature>
<feature type="compositionally biased region" description="Low complexity" evidence="1">
    <location>
        <begin position="100"/>
        <end position="111"/>
    </location>
</feature>
<name>A0ABU0PWC9_STRAH</name>
<feature type="compositionally biased region" description="Basic and acidic residues" evidence="1">
    <location>
        <begin position="69"/>
        <end position="83"/>
    </location>
</feature>
<feature type="compositionally biased region" description="Pro residues" evidence="1">
    <location>
        <begin position="151"/>
        <end position="174"/>
    </location>
</feature>
<feature type="region of interest" description="Disordered" evidence="1">
    <location>
        <begin position="699"/>
        <end position="728"/>
    </location>
</feature>
<evidence type="ECO:0000256" key="1">
    <source>
        <dbReference type="SAM" id="MobiDB-lite"/>
    </source>
</evidence>
<keyword evidence="3" id="KW-1185">Reference proteome</keyword>
<protein>
    <submittedName>
        <fullName evidence="2">Uncharacterized protein</fullName>
    </submittedName>
</protein>
<dbReference type="Proteomes" id="UP001243364">
    <property type="component" value="Unassembled WGS sequence"/>
</dbReference>
<feature type="compositionally biased region" description="Pro residues" evidence="1">
    <location>
        <begin position="239"/>
        <end position="260"/>
    </location>
</feature>
<organism evidence="2 3">
    <name type="scientific">Streptomyces achromogenes</name>
    <dbReference type="NCBI Taxonomy" id="67255"/>
    <lineage>
        <taxon>Bacteria</taxon>
        <taxon>Bacillati</taxon>
        <taxon>Actinomycetota</taxon>
        <taxon>Actinomycetes</taxon>
        <taxon>Kitasatosporales</taxon>
        <taxon>Streptomycetaceae</taxon>
        <taxon>Streptomyces</taxon>
    </lineage>
</organism>
<gene>
    <name evidence="2" type="ORF">QFZ56_001650</name>
</gene>
<dbReference type="RefSeq" id="WP_373431627.1">
    <property type="nucleotide sequence ID" value="NZ_JAUSYA010000001.1"/>
</dbReference>
<comment type="caution">
    <text evidence="2">The sequence shown here is derived from an EMBL/GenBank/DDBJ whole genome shotgun (WGS) entry which is preliminary data.</text>
</comment>
<feature type="compositionally biased region" description="Pro residues" evidence="1">
    <location>
        <begin position="11"/>
        <end position="38"/>
    </location>
</feature>
<feature type="compositionally biased region" description="Pro residues" evidence="1">
    <location>
        <begin position="430"/>
        <end position="444"/>
    </location>
</feature>
<evidence type="ECO:0000313" key="2">
    <source>
        <dbReference type="EMBL" id="MDQ0682687.1"/>
    </source>
</evidence>
<proteinExistence type="predicted"/>
<feature type="compositionally biased region" description="Low complexity" evidence="1">
    <location>
        <begin position="448"/>
        <end position="470"/>
    </location>
</feature>
<accession>A0ABU0PWC9</accession>
<sequence>MSTEARRASVPPHPDVPPHPGVPPRPSAPPRPARPPAPVQEDAPDAAATATARARTARPTGPGRPAQEPPHRPAPDRAEREAAPRATPDQAGRQQSTHRAASAPGAPAPAAQDTGTAEDGGVTASADTAPPSPRTAPRFTTLRAQYTDAMTPPPPPASARFPDTPPPPSRPAQPPRGDDTAGPAPADERPPAVPRPAPPHDFRRAPRPARPAPRPADGPDSTDAAVSRPFTTGFFRPSAPAPRPAHPDTPGPAAAEPPRPTAGGTRPPTAGEPPRSPAAETAPCAPVDRPEADSPSSRPDGGGPTARTGPFRAFDPAPRPTRPDSSRTTPPAPTRPADPAAPRASDRQGPRPAPADRDDPRPAGPEGTRSAAGAGGGYTPDRAWTPLPRDWVPAPEASGTAPRGGFPRAAQPDDGPAWSPAAALRQPDFAVPPPAAPPAPPVPEAPRRPGAAPDAVGGPDPSLSWSAPMAPGGGSGARRPVVTFGRPEGYRDTPWILGRRGRTAAAAVSAVLGLGLIGGALTGSWLVGGSGDDADRGAYVTAGGLWHNVPVDQLFPPTVDGQGAGPGGADRAWTRIAVAPDGGCTDAFDPLLLKVLAPVGCERLLRATYTDATQSYVTTVGLLFTTADAPAMRSLDARVTKEGLAKRADLMPRPYAAKGTVAAAFGDRQRAAWTISVLTDAPVVVYAVSGWADGRTVDTPQPAPVATASGATTAPAQAGLGNEAQGLADRVERGLRKTVVTPSSEQPS</sequence>
<feature type="compositionally biased region" description="Low complexity" evidence="1">
    <location>
        <begin position="45"/>
        <end position="66"/>
    </location>
</feature>
<evidence type="ECO:0000313" key="3">
    <source>
        <dbReference type="Proteomes" id="UP001243364"/>
    </source>
</evidence>
<dbReference type="EMBL" id="JAUSYA010000001">
    <property type="protein sequence ID" value="MDQ0682687.1"/>
    <property type="molecule type" value="Genomic_DNA"/>
</dbReference>